<evidence type="ECO:0000256" key="3">
    <source>
        <dbReference type="ARBA" id="ARBA00023239"/>
    </source>
</evidence>
<gene>
    <name evidence="5" type="ORF">METZ01_LOCUS59353</name>
</gene>
<feature type="domain" description="HpcH/HpaI aldolase/citrate lyase" evidence="4">
    <location>
        <begin position="23"/>
        <end position="232"/>
    </location>
</feature>
<dbReference type="InterPro" id="IPR015813">
    <property type="entry name" value="Pyrv/PenolPyrv_kinase-like_dom"/>
</dbReference>
<organism evidence="5">
    <name type="scientific">marine metagenome</name>
    <dbReference type="NCBI Taxonomy" id="408172"/>
    <lineage>
        <taxon>unclassified sequences</taxon>
        <taxon>metagenomes</taxon>
        <taxon>ecological metagenomes</taxon>
    </lineage>
</organism>
<dbReference type="PANTHER" id="PTHR30502">
    <property type="entry name" value="2-KETO-3-DEOXY-L-RHAMNONATE ALDOLASE"/>
    <property type="match status" value="1"/>
</dbReference>
<dbReference type="InterPro" id="IPR005000">
    <property type="entry name" value="Aldolase/citrate-lyase_domain"/>
</dbReference>
<sequence>MRTSIIKRKLKDGKPALLTQLHLTDASIFEMVSVMGFDGIWMDLEHHSYSLETAGNFIRATRVGSADILARTAKGEFMRMGRLLETGAQGIMYPRCSDASEATEVVRWAKFAPLGERGFDGAGADAFYTGIPMDEYVRDANEETFVVIQLEDPKAIEQAEAIAAVEGVDVIMLGPADFSVLSGIPGQFDHPSIEKSLNKIAQAAANTGKHWASTAADANSAKGLLQRGAGMILHNADICIVKKGLEIMRDDFSKLGFQFQDNPI</sequence>
<dbReference type="GO" id="GO:0005737">
    <property type="term" value="C:cytoplasm"/>
    <property type="evidence" value="ECO:0007669"/>
    <property type="project" value="TreeGrafter"/>
</dbReference>
<reference evidence="5" key="1">
    <citation type="submission" date="2018-05" db="EMBL/GenBank/DDBJ databases">
        <authorList>
            <person name="Lanie J.A."/>
            <person name="Ng W.-L."/>
            <person name="Kazmierczak K.M."/>
            <person name="Andrzejewski T.M."/>
            <person name="Davidsen T.M."/>
            <person name="Wayne K.J."/>
            <person name="Tettelin H."/>
            <person name="Glass J.I."/>
            <person name="Rusch D."/>
            <person name="Podicherti R."/>
            <person name="Tsui H.-C.T."/>
            <person name="Winkler M.E."/>
        </authorList>
    </citation>
    <scope>NUCLEOTIDE SEQUENCE</scope>
</reference>
<dbReference type="EMBL" id="UINC01003459">
    <property type="protein sequence ID" value="SVA06499.1"/>
    <property type="molecule type" value="Genomic_DNA"/>
</dbReference>
<keyword evidence="3" id="KW-0456">Lyase</keyword>
<dbReference type="GO" id="GO:0046872">
    <property type="term" value="F:metal ion binding"/>
    <property type="evidence" value="ECO:0007669"/>
    <property type="project" value="UniProtKB-KW"/>
</dbReference>
<proteinExistence type="inferred from homology"/>
<dbReference type="InterPro" id="IPR050251">
    <property type="entry name" value="HpcH-HpaI_aldolase"/>
</dbReference>
<evidence type="ECO:0000256" key="2">
    <source>
        <dbReference type="ARBA" id="ARBA00022723"/>
    </source>
</evidence>
<dbReference type="Pfam" id="PF03328">
    <property type="entry name" value="HpcH_HpaI"/>
    <property type="match status" value="1"/>
</dbReference>
<protein>
    <recommendedName>
        <fullName evidence="4">HpcH/HpaI aldolase/citrate lyase domain-containing protein</fullName>
    </recommendedName>
</protein>
<accession>A0A381SSP4</accession>
<evidence type="ECO:0000313" key="5">
    <source>
        <dbReference type="EMBL" id="SVA06499.1"/>
    </source>
</evidence>
<evidence type="ECO:0000256" key="1">
    <source>
        <dbReference type="ARBA" id="ARBA00005568"/>
    </source>
</evidence>
<dbReference type="AlphaFoldDB" id="A0A381SSP4"/>
<comment type="similarity">
    <text evidence="1">Belongs to the HpcH/HpaI aldolase family.</text>
</comment>
<dbReference type="SUPFAM" id="SSF51621">
    <property type="entry name" value="Phosphoenolpyruvate/pyruvate domain"/>
    <property type="match status" value="1"/>
</dbReference>
<evidence type="ECO:0000259" key="4">
    <source>
        <dbReference type="Pfam" id="PF03328"/>
    </source>
</evidence>
<name>A0A381SSP4_9ZZZZ</name>
<dbReference type="InterPro" id="IPR040442">
    <property type="entry name" value="Pyrv_kinase-like_dom_sf"/>
</dbReference>
<dbReference type="Gene3D" id="3.20.20.60">
    <property type="entry name" value="Phosphoenolpyruvate-binding domains"/>
    <property type="match status" value="1"/>
</dbReference>
<dbReference type="PANTHER" id="PTHR30502:SF0">
    <property type="entry name" value="PHOSPHOENOLPYRUVATE CARBOXYLASE FAMILY PROTEIN"/>
    <property type="match status" value="1"/>
</dbReference>
<keyword evidence="2" id="KW-0479">Metal-binding</keyword>
<dbReference type="GO" id="GO:0016832">
    <property type="term" value="F:aldehyde-lyase activity"/>
    <property type="evidence" value="ECO:0007669"/>
    <property type="project" value="TreeGrafter"/>
</dbReference>